<gene>
    <name evidence="4" type="ORF">OH806_03965</name>
</gene>
<dbReference type="EMBL" id="JAPDHV010000002">
    <property type="protein sequence ID" value="MCW3160418.1"/>
    <property type="molecule type" value="Genomic_DNA"/>
</dbReference>
<accession>A0ABT3HL21</accession>
<evidence type="ECO:0000256" key="1">
    <source>
        <dbReference type="ARBA" id="ARBA00022729"/>
    </source>
</evidence>
<organism evidence="4 5">
    <name type="scientific">Chryseobacterium oryctis</name>
    <dbReference type="NCBI Taxonomy" id="2952618"/>
    <lineage>
        <taxon>Bacteria</taxon>
        <taxon>Pseudomonadati</taxon>
        <taxon>Bacteroidota</taxon>
        <taxon>Flavobacteriia</taxon>
        <taxon>Flavobacteriales</taxon>
        <taxon>Weeksellaceae</taxon>
        <taxon>Chryseobacterium group</taxon>
        <taxon>Chryseobacterium</taxon>
    </lineage>
</organism>
<comment type="caution">
    <text evidence="4">The sequence shown here is derived from an EMBL/GenBank/DDBJ whole genome shotgun (WGS) entry which is preliminary data.</text>
</comment>
<dbReference type="InterPro" id="IPR026444">
    <property type="entry name" value="Secre_tail"/>
</dbReference>
<evidence type="ECO:0000313" key="4">
    <source>
        <dbReference type="EMBL" id="MCW3160418.1"/>
    </source>
</evidence>
<dbReference type="Pfam" id="PF18962">
    <property type="entry name" value="Por_Secre_tail"/>
    <property type="match status" value="1"/>
</dbReference>
<keyword evidence="1 2" id="KW-0732">Signal</keyword>
<dbReference type="NCBIfam" id="TIGR04183">
    <property type="entry name" value="Por_Secre_tail"/>
    <property type="match status" value="1"/>
</dbReference>
<proteinExistence type="predicted"/>
<keyword evidence="5" id="KW-1185">Reference proteome</keyword>
<feature type="domain" description="Secretion system C-terminal sorting" evidence="3">
    <location>
        <begin position="1583"/>
        <end position="1647"/>
    </location>
</feature>
<feature type="chain" id="PRO_5046703640" evidence="2">
    <location>
        <begin position="22"/>
        <end position="1650"/>
    </location>
</feature>
<evidence type="ECO:0000256" key="2">
    <source>
        <dbReference type="SAM" id="SignalP"/>
    </source>
</evidence>
<sequence length="1650" mass="184540">MKKKSILKIFTAMLCVASVHATSRTLIVHDYGGKALKTSTDFFLPPYTYDLDPSFVVQQNVNEKGLVILKGNFFKPNTSGDVKVTVKYKNAQNNWVSVWCKTFAGNYEYNEDLTANFELPESALNSYSIKVELSSDSDITNWSSITWDKTVKHYKKADYTYANCDLDENQYTILFTPKKDGTVLYNSNGTVSGVKDRVTSQHLSKKLDDIVLSFQGNATLDNSNANSPIINITNPNNLTTIASSQKYIYQGSDTSPFEFSYHDPVYMFAGKFSNESFFINFSNWFLPPEEGGEPWGRGYLDFTNPNALLNRYYNLYNYINEKLGDVFASQQPVVIVISKITGLRVYKGNGQYVSLTATSNYNSTNDFGYPPLYDKHRGPGSENFSLSNTSQASLYGVGAIRNTKVINSWNGPSRPLMDIENEINKFIKYVGLFGNPITEECPITCFTVNTGAESDYVDWTKAPNSYIFTGKDKNGNDVDGLYIPVKKAYEMWDKGGEFMKDENQNYTPIPSGVASAGLYWEDEVGLIKSVSLEGTGENAKIKVLVNKLKEGNAVVSYKVDNQIYWTWHVWATDDPTDGSTYHQGFEKDKNGNLVTDWKWMDRNLGATNAKLTGHDWDKTKGLQYQWGRKDPFPVFKIEGEAGKFSPGIAQQNPIPVKFRGNIQPLDANGNNNNTGFDSPNGNIRYSIKNPINYIIPPVYIYKIGETVNNNGENYAIQGPATTDWDKKEYTTWFSKSKFKNFDANNYYNNVAWDLWGDTRGGKWSHINTSDATVSEESKRYSMKSPYDPCPCGWRVPSFYSSVGPENQASPWGKAGKNAMSNITPDSQNTDYPGIKVLPSYGFDFSGVTDRNLGVIPINGNYEYYPQPMTLKNGTGVNRDSNKLFLGMGTSTKGPEALLQDQITDGALHSSTFFTHGAPTEVGARGLVYVSDAGNVPNHSTLGWHFLAHNRIADPNTYESRGVRCIKDPNNAYMPSIFETEYVSTGASQYTIEQLKSWTKEPNSYIEYTNSTLDTPSAADKDRIIDIPLRKAYAMQKLYLSETNDFPTGDKKSASVVWTTEQSLISSVEIINGDSSIENAILRVTLNENKTGNAVVAFHLGSNGTWSNGNHNDPVIWSWHIWVPKTVIQEHPTFTTETIANNGIKNDPTGQFVNPVKSYYGVPLKTILMDRDLGAQAPFLNQHFVGAGLTDFIYNPTYPNSENSLRAQAIRSSGGLHYQWGRKDPIPVFYYPGGFYEHSSGGTTRDNFRKYSVFRQTGISGTSITYGTVNEATYISSYSKDYSTYSSGITANDSKYDKIKKVLKYSVSNPLTFMYQPASSTAKDWVSNENGLAENRWGHATEKSPYDPCPEGWRIPDTMMNMIDGVNLYDGYHSYTKGNSPWFYNANFIQNNQSVYGIDPSNYNIFVSNETYDINKMNYLGGYVRATGSGRTQTRYGFILNQPEYNIGNFPNNGIRGYIGGNTLTASQTAVAPGTDDNFIRSGIWTAAAANEQAIGMYFNAEITQSSPTQNNKLYYLTPTNLFRPQAAMSCRCAKIEYDANGKEIGRYEPFAIPVPQNATAKATNVLAKTVIEEKVAQNKLEFFPNPVKSTLYIKGNDKAKEYYYQIYNMSGQLVKSGKFENEQTDLSSLSTGAYLVRINNSETIVKIIKE</sequence>
<dbReference type="RefSeq" id="WP_264742376.1">
    <property type="nucleotide sequence ID" value="NZ_JAPDHV010000002.1"/>
</dbReference>
<protein>
    <submittedName>
        <fullName evidence="4">T9SS type A sorting domain-containing protein</fullName>
    </submittedName>
</protein>
<dbReference type="Proteomes" id="UP001163719">
    <property type="component" value="Unassembled WGS sequence"/>
</dbReference>
<name>A0ABT3HL21_9FLAO</name>
<evidence type="ECO:0000313" key="5">
    <source>
        <dbReference type="Proteomes" id="UP001163719"/>
    </source>
</evidence>
<reference evidence="4" key="1">
    <citation type="submission" date="2022-10" db="EMBL/GenBank/DDBJ databases">
        <title>Chryseobacterium babae sp. nov. isolated from the gut of the beetle Oryctes rhinoceros, and Chryseobacterium kimseyorum sp. nov., isolated from a stick insect rearing cage.</title>
        <authorList>
            <person name="Shelomi M."/>
            <person name="Han C.-J."/>
            <person name="Chen W.-M."/>
            <person name="Chen H.-K."/>
            <person name="Liaw S.-J."/>
            <person name="Muhle E."/>
            <person name="Clermont D."/>
        </authorList>
    </citation>
    <scope>NUCLEOTIDE SEQUENCE</scope>
    <source>
        <strain evidence="4">WLa1L2M3</strain>
    </source>
</reference>
<evidence type="ECO:0000259" key="3">
    <source>
        <dbReference type="Pfam" id="PF18962"/>
    </source>
</evidence>
<feature type="signal peptide" evidence="2">
    <location>
        <begin position="1"/>
        <end position="21"/>
    </location>
</feature>